<reference evidence="2 3" key="1">
    <citation type="submission" date="2016-06" db="EMBL/GenBank/DDBJ databases">
        <authorList>
            <person name="Kjaerup R.B."/>
            <person name="Dalgaard T.S."/>
            <person name="Juul-Madsen H.R."/>
        </authorList>
    </citation>
    <scope>NUCLEOTIDE SEQUENCE [LARGE SCALE GENOMIC DNA]</scope>
    <source>
        <strain evidence="2 3">GCSL-Mp3</strain>
    </source>
</reference>
<keyword evidence="1" id="KW-0812">Transmembrane</keyword>
<feature type="transmembrane region" description="Helical" evidence="1">
    <location>
        <begin position="6"/>
        <end position="28"/>
    </location>
</feature>
<accession>A0A1B8H356</accession>
<sequence>MNGLKLSKFIVLPLFVFLFLAAAVFLFLPGNREYTKTNIVYYNLYTFDEVKEIPMLSDVYQITYDPVDGNSSEFNDIVFFNVNSNENKKLFEYVESIGFSKHFDTDKMKERWVKDNIRIDIIINESEKTTSFFVEKD</sequence>
<evidence type="ECO:0000256" key="1">
    <source>
        <dbReference type="SAM" id="Phobius"/>
    </source>
</evidence>
<protein>
    <submittedName>
        <fullName evidence="2">Uncharacterized protein</fullName>
    </submittedName>
</protein>
<dbReference type="EMBL" id="LZEX01000043">
    <property type="protein sequence ID" value="OBU03509.1"/>
    <property type="molecule type" value="Genomic_DNA"/>
</dbReference>
<proteinExistence type="predicted"/>
<organism evidence="2 3">
    <name type="scientific">Morganella psychrotolerans</name>
    <dbReference type="NCBI Taxonomy" id="368603"/>
    <lineage>
        <taxon>Bacteria</taxon>
        <taxon>Pseudomonadati</taxon>
        <taxon>Pseudomonadota</taxon>
        <taxon>Gammaproteobacteria</taxon>
        <taxon>Enterobacterales</taxon>
        <taxon>Morganellaceae</taxon>
        <taxon>Morganella</taxon>
    </lineage>
</organism>
<name>A0A1B8H356_9GAMM</name>
<gene>
    <name evidence="2" type="ORF">AYY17_11130</name>
</gene>
<dbReference type="AlphaFoldDB" id="A0A1B8H356"/>
<dbReference type="Proteomes" id="UP000092247">
    <property type="component" value="Unassembled WGS sequence"/>
</dbReference>
<evidence type="ECO:0000313" key="2">
    <source>
        <dbReference type="EMBL" id="OBU03509.1"/>
    </source>
</evidence>
<keyword evidence="1" id="KW-0472">Membrane</keyword>
<comment type="caution">
    <text evidence="2">The sequence shown here is derived from an EMBL/GenBank/DDBJ whole genome shotgun (WGS) entry which is preliminary data.</text>
</comment>
<keyword evidence="1" id="KW-1133">Transmembrane helix</keyword>
<evidence type="ECO:0000313" key="3">
    <source>
        <dbReference type="Proteomes" id="UP000092247"/>
    </source>
</evidence>